<evidence type="ECO:0000313" key="4">
    <source>
        <dbReference type="Proteomes" id="UP000663825"/>
    </source>
</evidence>
<gene>
    <name evidence="3" type="ORF">TIS948_LOCUS17385</name>
</gene>
<organism evidence="3 4">
    <name type="scientific">Rotaria socialis</name>
    <dbReference type="NCBI Taxonomy" id="392032"/>
    <lineage>
        <taxon>Eukaryota</taxon>
        <taxon>Metazoa</taxon>
        <taxon>Spiralia</taxon>
        <taxon>Gnathifera</taxon>
        <taxon>Rotifera</taxon>
        <taxon>Eurotatoria</taxon>
        <taxon>Bdelloidea</taxon>
        <taxon>Philodinida</taxon>
        <taxon>Philodinidae</taxon>
        <taxon>Rotaria</taxon>
    </lineage>
</organism>
<dbReference type="Proteomes" id="UP000663825">
    <property type="component" value="Unassembled WGS sequence"/>
</dbReference>
<keyword evidence="2" id="KW-0812">Transmembrane</keyword>
<comment type="caution">
    <text evidence="3">The sequence shown here is derived from an EMBL/GenBank/DDBJ whole genome shotgun (WGS) entry which is preliminary data.</text>
</comment>
<proteinExistence type="predicted"/>
<protein>
    <submittedName>
        <fullName evidence="3">Uncharacterized protein</fullName>
    </submittedName>
</protein>
<evidence type="ECO:0000256" key="2">
    <source>
        <dbReference type="SAM" id="Phobius"/>
    </source>
</evidence>
<keyword evidence="1" id="KW-0175">Coiled coil</keyword>
<dbReference type="AlphaFoldDB" id="A0A817S856"/>
<keyword evidence="2" id="KW-0472">Membrane</keyword>
<evidence type="ECO:0000313" key="3">
    <source>
        <dbReference type="EMBL" id="CAF3288738.1"/>
    </source>
</evidence>
<reference evidence="3" key="1">
    <citation type="submission" date="2021-02" db="EMBL/GenBank/DDBJ databases">
        <authorList>
            <person name="Nowell W R."/>
        </authorList>
    </citation>
    <scope>NUCLEOTIDE SEQUENCE</scope>
</reference>
<sequence length="232" mass="27089">MRDIENNCSKLLQKYPNLINLPDILPTCWRVHGFYRYGKLVVVLLIVHDCVSMYLVSGGPFSYFFMSMIIGILSILGVYVSQMGLILVIDFIYVILGFNQSKNKLINGLQLEQTKINSCQNQTESLTNEIHELQKTLNEFKNEKNESIQNKMDGGENDERQNLVRHITEEKERQMGELKRELSTLREQNKTIERNLQKKREKEQINRFEQAKNELKQAINQHEVAANEIKNN</sequence>
<feature type="transmembrane region" description="Helical" evidence="2">
    <location>
        <begin position="40"/>
        <end position="57"/>
    </location>
</feature>
<feature type="transmembrane region" description="Helical" evidence="2">
    <location>
        <begin position="63"/>
        <end position="96"/>
    </location>
</feature>
<keyword evidence="2" id="KW-1133">Transmembrane helix</keyword>
<feature type="coiled-coil region" evidence="1">
    <location>
        <begin position="109"/>
        <end position="232"/>
    </location>
</feature>
<accession>A0A817S856</accession>
<name>A0A817S856_9BILA</name>
<evidence type="ECO:0000256" key="1">
    <source>
        <dbReference type="SAM" id="Coils"/>
    </source>
</evidence>
<dbReference type="OrthoDB" id="10416415at2759"/>
<dbReference type="EMBL" id="CAJNXB010002939">
    <property type="protein sequence ID" value="CAF3288738.1"/>
    <property type="molecule type" value="Genomic_DNA"/>
</dbReference>